<dbReference type="Proteomes" id="UP000190797">
    <property type="component" value="Chromosome"/>
</dbReference>
<accession>A0A1U9ZXS6</accession>
<name>A0A1U9ZXS6_9ACTN</name>
<dbReference type="EMBL" id="CP017717">
    <property type="protein sequence ID" value="AQZ62755.1"/>
    <property type="molecule type" value="Genomic_DNA"/>
</dbReference>
<reference evidence="2" key="1">
    <citation type="journal article" date="2017" name="Med. Chem. Commun.">
        <title>Nonomuraea sp. ATCC 55076 harbours the largest actinomycete chromosome to date and the kistamicin biosynthetic gene cluster.</title>
        <authorList>
            <person name="Nazari B."/>
            <person name="Forneris C.C."/>
            <person name="Gibson M.I."/>
            <person name="Moon K."/>
            <person name="Schramma K.R."/>
            <person name="Seyedsayamdost M.R."/>
        </authorList>
    </citation>
    <scope>NUCLEOTIDE SEQUENCE [LARGE SCALE GENOMIC DNA]</scope>
    <source>
        <strain evidence="2">ATCC 55076</strain>
    </source>
</reference>
<proteinExistence type="predicted"/>
<sequence>MPTYLLDGVALDHPAGCWRTKVGTKRRPLPGVRSVSVKVPGVAGELPVHGLDLETTTLPLVIGVTGRTPSGGAGGFEQLERNLEAISAMLGVRHRLMDLTYTAGSIVRVAQVTVEAVSEPEINTSAARARLTAVVKIPAVYWRDPIEAVWTGSANAASQPITPLAGSTGRIVDALVRVTGPAVNLSVTDVVTDVATGATVGRPSGLLAGERLLIDCGQMRARLVTTDTWDFTGGADVTGQITAAGPGSASRWLHLTPAIAVGDPHSRTVLITAAATSTTAASGLEVRARRSFL</sequence>
<dbReference type="KEGG" id="noa:BKM31_15965"/>
<evidence type="ECO:0000313" key="2">
    <source>
        <dbReference type="Proteomes" id="UP000190797"/>
    </source>
</evidence>
<organism evidence="1 2">
    <name type="scientific">[Actinomadura] parvosata subsp. kistnae</name>
    <dbReference type="NCBI Taxonomy" id="1909395"/>
    <lineage>
        <taxon>Bacteria</taxon>
        <taxon>Bacillati</taxon>
        <taxon>Actinomycetota</taxon>
        <taxon>Actinomycetes</taxon>
        <taxon>Streptosporangiales</taxon>
        <taxon>Streptosporangiaceae</taxon>
        <taxon>Nonomuraea</taxon>
    </lineage>
</organism>
<keyword evidence="2" id="KW-1185">Reference proteome</keyword>
<dbReference type="AlphaFoldDB" id="A0A1U9ZXS6"/>
<protein>
    <submittedName>
        <fullName evidence="1">Uncharacterized protein</fullName>
    </submittedName>
</protein>
<evidence type="ECO:0000313" key="1">
    <source>
        <dbReference type="EMBL" id="AQZ62755.1"/>
    </source>
</evidence>
<gene>
    <name evidence="1" type="ORF">BKM31_15965</name>
</gene>